<reference evidence="1" key="1">
    <citation type="submission" date="2022-04" db="EMBL/GenBank/DDBJ databases">
        <title>Chromosome-scale genome assembly of Holotrichia oblita Faldermann.</title>
        <authorList>
            <person name="Rongchong L."/>
        </authorList>
    </citation>
    <scope>NUCLEOTIDE SEQUENCE</scope>
    <source>
        <strain evidence="1">81SQS9</strain>
    </source>
</reference>
<protein>
    <submittedName>
        <fullName evidence="1">Disulfide oxidoreductase</fullName>
    </submittedName>
</protein>
<keyword evidence="2" id="KW-1185">Reference proteome</keyword>
<dbReference type="Proteomes" id="UP001056778">
    <property type="component" value="Chromosome 1"/>
</dbReference>
<comment type="caution">
    <text evidence="1">The sequence shown here is derived from an EMBL/GenBank/DDBJ whole genome shotgun (WGS) entry which is preliminary data.</text>
</comment>
<name>A0ACB9TQX9_HOLOL</name>
<proteinExistence type="predicted"/>
<gene>
    <name evidence="1" type="ORF">MML48_1g00014</name>
</gene>
<accession>A0ACB9TQX9</accession>
<dbReference type="EMBL" id="CM043015">
    <property type="protein sequence ID" value="KAI4469297.1"/>
    <property type="molecule type" value="Genomic_DNA"/>
</dbReference>
<organism evidence="1 2">
    <name type="scientific">Holotrichia oblita</name>
    <name type="common">Chafer beetle</name>
    <dbReference type="NCBI Taxonomy" id="644536"/>
    <lineage>
        <taxon>Eukaryota</taxon>
        <taxon>Metazoa</taxon>
        <taxon>Ecdysozoa</taxon>
        <taxon>Arthropoda</taxon>
        <taxon>Hexapoda</taxon>
        <taxon>Insecta</taxon>
        <taxon>Pterygota</taxon>
        <taxon>Neoptera</taxon>
        <taxon>Endopterygota</taxon>
        <taxon>Coleoptera</taxon>
        <taxon>Polyphaga</taxon>
        <taxon>Scarabaeiformia</taxon>
        <taxon>Scarabaeidae</taxon>
        <taxon>Melolonthinae</taxon>
        <taxon>Holotrichia</taxon>
    </lineage>
</organism>
<evidence type="ECO:0000313" key="1">
    <source>
        <dbReference type="EMBL" id="KAI4469297.1"/>
    </source>
</evidence>
<evidence type="ECO:0000313" key="2">
    <source>
        <dbReference type="Proteomes" id="UP001056778"/>
    </source>
</evidence>
<sequence length="475" mass="49945">MKYDIIVIGSGPGGYVAAIRAAQLGMKTAVVEKAELGGVCLNWGCIPTKALLKSAQVWKYVSQAAAYGVSVEEGSARPDMPAIVARSREVAATMSKGVAFLLEKNKVDVIRGFGSLLGNGRVKVSPAAAQDGGNKASGSGEIHEADHIILATGARPRELPFIPVDGVKIINSRHALTLDRIPESMVVIGSGAIGTEFAYLYASLGTKVTVVEYMPDMLPLEDEEVSKYMERCFRKMRTNVITATAVKSVSADPQTGRCITEIEGKKGLQTLESEIVLSAVGIKSNIENLGLEEAGVRVERDKIVVDEYCRTSAEGIYAIGDLVPTPALAHVASAEAICCVEKICGLSSSPVDYSTVPSCVYTSPEVASVGMTEKEAAEAGMEIKTGRFPFTASGKATAAGDRDGFVKLIFEKNSDRLLGAHAVGMNVTEMIAELSVAKTLGATSHGIAKAIHPHPTMSEAIMEAAEAANGSAIHT</sequence>